<dbReference type="STRING" id="45851.BHV86_09460"/>
<feature type="transmembrane region" description="Helical" evidence="4">
    <location>
        <begin position="39"/>
        <end position="60"/>
    </location>
</feature>
<dbReference type="SMART" id="SM00283">
    <property type="entry name" value="MA"/>
    <property type="match status" value="1"/>
</dbReference>
<dbReference type="PANTHER" id="PTHR32089">
    <property type="entry name" value="METHYL-ACCEPTING CHEMOTAXIS PROTEIN MCPB"/>
    <property type="match status" value="1"/>
</dbReference>
<feature type="transmembrane region" description="Helical" evidence="4">
    <location>
        <begin position="12"/>
        <end position="33"/>
    </location>
</feature>
<dbReference type="AlphaFoldDB" id="D4S0P9"/>
<evidence type="ECO:0000256" key="2">
    <source>
        <dbReference type="ARBA" id="ARBA00029447"/>
    </source>
</evidence>
<dbReference type="GO" id="GO:0006935">
    <property type="term" value="P:chemotaxis"/>
    <property type="evidence" value="ECO:0007669"/>
    <property type="project" value="InterPro"/>
</dbReference>
<dbReference type="GO" id="GO:0007165">
    <property type="term" value="P:signal transduction"/>
    <property type="evidence" value="ECO:0007669"/>
    <property type="project" value="UniProtKB-KW"/>
</dbReference>
<dbReference type="PRINTS" id="PR00260">
    <property type="entry name" value="CHEMTRNSDUCR"/>
</dbReference>
<comment type="similarity">
    <text evidence="2">Belongs to the methyl-accepting chemotaxis (MCP) protein family.</text>
</comment>
<reference evidence="6 7" key="1">
    <citation type="submission" date="2010-02" db="EMBL/GenBank/DDBJ databases">
        <authorList>
            <person name="Weinstock G."/>
            <person name="Sodergren E."/>
            <person name="Clifton S."/>
            <person name="Fulton L."/>
            <person name="Fulton B."/>
            <person name="Courtney L."/>
            <person name="Fronick C."/>
            <person name="Harrison M."/>
            <person name="Strong C."/>
            <person name="Farmer C."/>
            <person name="Delahaunty K."/>
            <person name="Markovic C."/>
            <person name="Hall O."/>
            <person name="Minx P."/>
            <person name="Tomlinson C."/>
            <person name="Mitreva M."/>
            <person name="Nelson J."/>
            <person name="Hou S."/>
            <person name="Wollam A."/>
            <person name="Pepin K.H."/>
            <person name="Johnson M."/>
            <person name="Bhonagiri V."/>
            <person name="Zhang X."/>
            <person name="Suruliraj S."/>
            <person name="Warren W."/>
            <person name="Chinwalla A."/>
            <person name="Mardis E.R."/>
            <person name="Wilson R.K."/>
        </authorList>
    </citation>
    <scope>NUCLEOTIDE SEQUENCE [LARGE SCALE GENOMIC DNA]</scope>
    <source>
        <strain evidence="6 7">DSM 2876</strain>
    </source>
</reference>
<proteinExistence type="inferred from homology"/>
<feature type="transmembrane region" description="Helical" evidence="4">
    <location>
        <begin position="145"/>
        <end position="166"/>
    </location>
</feature>
<dbReference type="PROSITE" id="PS50111">
    <property type="entry name" value="CHEMOTAXIS_TRANSDUC_2"/>
    <property type="match status" value="1"/>
</dbReference>
<keyword evidence="1 3" id="KW-0807">Transducer</keyword>
<evidence type="ECO:0000256" key="3">
    <source>
        <dbReference type="PROSITE-ProRule" id="PRU00284"/>
    </source>
</evidence>
<sequence>MKITEKSYINRFAILCHVITAVVLFAAYTVEFFNGSRTLSYYAIFSGACLAPVIAEVIIYKVNKESGLVKHIMSICYGGLYVFAVLTSTSSMAYTYAFPMYMAIILYMDIRCCALVATGGLVANVIYVVRYAMNTGYSAAELPDMAIRIAAMVLTGVFMILTCAAVRKVNKFKLEQIQEQSDETSKMSGKVLAATDKMTEYIQETSEKIVKLGESVEHIHDSMSQVSTGSNETAEAVQTQMERTEQIQEHIVKVRDAVERIEKNITDTSGKVDEGRHHMAVLSEQVDKSMDANNRVLEKMKVLTEYTNKMNTIIETITSIANSTGMLALNASIEAARAGEAGRGFSVVATEISGLASQTKDATVNITELIKNINTEFNSVKSAIEVVTESNKVNAENTRIVTDSFGSISTGADDVELKTKELREIVKNLETANADIVENIQTISAITEEVSAHAGETCEACEGNIALVSDVEKIVNSLNGEADNLNSIKR</sequence>
<feature type="transmembrane region" description="Helical" evidence="4">
    <location>
        <begin position="115"/>
        <end position="133"/>
    </location>
</feature>
<accession>D4S0P9</accession>
<protein>
    <submittedName>
        <fullName evidence="6">Methyl-accepting chemotaxis protein signaling domain protein</fullName>
    </submittedName>
</protein>
<keyword evidence="4" id="KW-1133">Transmembrane helix</keyword>
<dbReference type="InterPro" id="IPR004090">
    <property type="entry name" value="Chemotax_Me-accpt_rcpt"/>
</dbReference>
<name>D4S0P9_9FIRM</name>
<feature type="transmembrane region" description="Helical" evidence="4">
    <location>
        <begin position="67"/>
        <end position="86"/>
    </location>
</feature>
<dbReference type="RefSeq" id="WP_005603398.1">
    <property type="nucleotide sequence ID" value="NZ_GG663524.1"/>
</dbReference>
<dbReference type="eggNOG" id="COG0840">
    <property type="taxonomic scope" value="Bacteria"/>
</dbReference>
<evidence type="ECO:0000313" key="6">
    <source>
        <dbReference type="EMBL" id="EFF68397.1"/>
    </source>
</evidence>
<dbReference type="EMBL" id="ABWN01000030">
    <property type="protein sequence ID" value="EFF68397.1"/>
    <property type="molecule type" value="Genomic_DNA"/>
</dbReference>
<dbReference type="GO" id="GO:0004888">
    <property type="term" value="F:transmembrane signaling receptor activity"/>
    <property type="evidence" value="ECO:0007669"/>
    <property type="project" value="InterPro"/>
</dbReference>
<comment type="caution">
    <text evidence="6">The sequence shown here is derived from an EMBL/GenBank/DDBJ whole genome shotgun (WGS) entry which is preliminary data.</text>
</comment>
<dbReference type="SUPFAM" id="SSF58104">
    <property type="entry name" value="Methyl-accepting chemotaxis protein (MCP) signaling domain"/>
    <property type="match status" value="1"/>
</dbReference>
<organism evidence="6 7">
    <name type="scientific">Eshraghiella crossota DSM 2876</name>
    <dbReference type="NCBI Taxonomy" id="511680"/>
    <lineage>
        <taxon>Bacteria</taxon>
        <taxon>Bacillati</taxon>
        <taxon>Bacillota</taxon>
        <taxon>Clostridia</taxon>
        <taxon>Lachnospirales</taxon>
        <taxon>Lachnospiraceae</taxon>
        <taxon>Eshraghiella</taxon>
    </lineage>
</organism>
<dbReference type="Proteomes" id="UP000006238">
    <property type="component" value="Unassembled WGS sequence"/>
</dbReference>
<dbReference type="Gene3D" id="1.10.287.950">
    <property type="entry name" value="Methyl-accepting chemotaxis protein"/>
    <property type="match status" value="1"/>
</dbReference>
<dbReference type="PANTHER" id="PTHR32089:SF112">
    <property type="entry name" value="LYSOZYME-LIKE PROTEIN-RELATED"/>
    <property type="match status" value="1"/>
</dbReference>
<dbReference type="GeneID" id="98918107"/>
<evidence type="ECO:0000256" key="1">
    <source>
        <dbReference type="ARBA" id="ARBA00023224"/>
    </source>
</evidence>
<gene>
    <name evidence="6" type="ORF">BUTYVIB_01668</name>
</gene>
<dbReference type="HOGENOM" id="CLU_000445_107_18_9"/>
<dbReference type="InterPro" id="IPR004089">
    <property type="entry name" value="MCPsignal_dom"/>
</dbReference>
<dbReference type="GO" id="GO:0016020">
    <property type="term" value="C:membrane"/>
    <property type="evidence" value="ECO:0007669"/>
    <property type="project" value="InterPro"/>
</dbReference>
<keyword evidence="7" id="KW-1185">Reference proteome</keyword>
<evidence type="ECO:0000259" key="5">
    <source>
        <dbReference type="PROSITE" id="PS50111"/>
    </source>
</evidence>
<evidence type="ECO:0000313" key="7">
    <source>
        <dbReference type="Proteomes" id="UP000006238"/>
    </source>
</evidence>
<keyword evidence="4" id="KW-0812">Transmembrane</keyword>
<keyword evidence="4" id="KW-0472">Membrane</keyword>
<feature type="domain" description="Methyl-accepting transducer" evidence="5">
    <location>
        <begin position="208"/>
        <end position="444"/>
    </location>
</feature>
<dbReference type="Pfam" id="PF00015">
    <property type="entry name" value="MCPsignal"/>
    <property type="match status" value="1"/>
</dbReference>
<evidence type="ECO:0000256" key="4">
    <source>
        <dbReference type="SAM" id="Phobius"/>
    </source>
</evidence>